<protein>
    <recommendedName>
        <fullName evidence="2">Toxin VasX N-terminal region domain-containing protein</fullName>
    </recommendedName>
</protein>
<evidence type="ECO:0000313" key="3">
    <source>
        <dbReference type="EMBL" id="KMN13612.1"/>
    </source>
</evidence>
<keyword evidence="1" id="KW-0812">Transmembrane</keyword>
<accession>A0A0J6INI9</accession>
<comment type="caution">
    <text evidence="3">The sequence shown here is derived from an EMBL/GenBank/DDBJ whole genome shotgun (WGS) entry which is preliminary data.</text>
</comment>
<name>A0A0J6INI9_9PSED</name>
<feature type="transmembrane region" description="Helical" evidence="1">
    <location>
        <begin position="782"/>
        <end position="801"/>
    </location>
</feature>
<dbReference type="NCBIfam" id="NF041559">
    <property type="entry name" value="BTH_I2691_fam"/>
    <property type="match status" value="1"/>
</dbReference>
<feature type="transmembrane region" description="Helical" evidence="1">
    <location>
        <begin position="807"/>
        <end position="827"/>
    </location>
</feature>
<evidence type="ECO:0000256" key="1">
    <source>
        <dbReference type="SAM" id="Phobius"/>
    </source>
</evidence>
<keyword evidence="1" id="KW-0472">Membrane</keyword>
<dbReference type="PATRIC" id="fig|1608994.3.peg.3029"/>
<dbReference type="InterPro" id="IPR046864">
    <property type="entry name" value="VasX_N"/>
</dbReference>
<dbReference type="STRING" id="1608994.TU86_11940"/>
<feature type="transmembrane region" description="Helical" evidence="1">
    <location>
        <begin position="747"/>
        <end position="770"/>
    </location>
</feature>
<dbReference type="CDD" id="cd20707">
    <property type="entry name" value="MIX_III"/>
    <property type="match status" value="1"/>
</dbReference>
<dbReference type="OrthoDB" id="6339631at2"/>
<sequence>MSQCDPSKICSVCDQNGLALLPLRYAVAQPAILGAPAIQAPFGDGLEQVPLPESTGLYTLRQLRGGYLYVFNEVRGDWKAYVVTADAYLLEYDIHNKTPPNLEGAKPCSRMAQSASSRCVMIPDADRAGRIWLGFSDVAWTANVLERNRQQAYRDQHMRCIDMGAWAKGHGQATQPHLQAMSKAPEHVAEYSPVDAANAANAHLAYQHSPQAFTPAHGAFDAFLHSAKKSGKGLAPAMVALQDPVGITLEINSLILGEVEKFESDEDRDWKKTTSMAIAGLRQMMEEDAVAQALFAHQNERYATLDGIPLYPEWNEEMRERNELMFSSLPVAQEQKARADAWARYVDNYSESERLAFEQQLEADLARFMQVVVTPLVKSFIGWYWSDRFRQAMVCNHDPKEWDSGQCYTAIVGACLSGLTGHQLIIDLLLQDLRGHYNDLNNITLRALVLNDEQAARHLEESATAELALGNPFAWRNVLNAFDHVLEKYGEGPFKNGRTRAAGLAHQLSGAIVSSLGNPLKSASAKVLDLSIRYRMMGLLGALSGKQILSLSTQASEAQMAHIISEKVALLQPDVDRGRLRKRITQELERLAKEPGVRASSGEKNARRKKVFTWSLMLDQSAINHLGLDEHGRIKGDASLLVSHDKLRRVISDQATQWPRAAQLDVGVGVVGSILDGWNAVMAARQVDEQGWTAKSGVNMVAAVSSLAGAGADIVHRVWSKYPVEQMRLGRGIRRMLEKRGVTLGKLAFIGKLLGALGGMLTAVVDFISALEAKDEGDFPVFIVRASVAVLGGLAALAMLLGFMTAGIGFVVFLVLGGLSLLGEWIINRVRDNKIEVWLGKTAFGTEQSERFISLSAQNEAWEKLLGKKVGGIQ</sequence>
<reference evidence="3 4" key="1">
    <citation type="submission" date="2015-02" db="EMBL/GenBank/DDBJ databases">
        <title>Pseudomonas helleri sp. nov. and Pseudomonas weihenstephanensis sp. nov., isolated from raw cows milk.</title>
        <authorList>
            <person name="von Neubeck M."/>
            <person name="Huptas C."/>
            <person name="Wenning M."/>
            <person name="Scherer S."/>
        </authorList>
    </citation>
    <scope>NUCLEOTIDE SEQUENCE [LARGE SCALE GENOMIC DNA]</scope>
    <source>
        <strain evidence="3 4">DSM 29166</strain>
    </source>
</reference>
<proteinExistence type="predicted"/>
<dbReference type="AlphaFoldDB" id="A0A0J6INI9"/>
<organism evidence="3 4">
    <name type="scientific">Pseudomonas weihenstephanensis</name>
    <dbReference type="NCBI Taxonomy" id="1608994"/>
    <lineage>
        <taxon>Bacteria</taxon>
        <taxon>Pseudomonadati</taxon>
        <taxon>Pseudomonadota</taxon>
        <taxon>Gammaproteobacteria</taxon>
        <taxon>Pseudomonadales</taxon>
        <taxon>Pseudomonadaceae</taxon>
        <taxon>Pseudomonas</taxon>
    </lineage>
</organism>
<keyword evidence="1" id="KW-1133">Transmembrane helix</keyword>
<dbReference type="InterPro" id="IPR048126">
    <property type="entry name" value="Toxin_VasX"/>
</dbReference>
<dbReference type="Pfam" id="PF20249">
    <property type="entry name" value="VasX_N"/>
    <property type="match status" value="1"/>
</dbReference>
<dbReference type="RefSeq" id="WP_048364516.1">
    <property type="nucleotide sequence ID" value="NZ_JYLF01000004.1"/>
</dbReference>
<dbReference type="EMBL" id="JYLF01000004">
    <property type="protein sequence ID" value="KMN13612.1"/>
    <property type="molecule type" value="Genomic_DNA"/>
</dbReference>
<dbReference type="Proteomes" id="UP000036325">
    <property type="component" value="Unassembled WGS sequence"/>
</dbReference>
<evidence type="ECO:0000259" key="2">
    <source>
        <dbReference type="Pfam" id="PF20249"/>
    </source>
</evidence>
<feature type="domain" description="Toxin VasX N-terminal region" evidence="2">
    <location>
        <begin position="10"/>
        <end position="167"/>
    </location>
</feature>
<evidence type="ECO:0000313" key="4">
    <source>
        <dbReference type="Proteomes" id="UP000036325"/>
    </source>
</evidence>
<gene>
    <name evidence="3" type="ORF">TU86_11940</name>
</gene>